<keyword evidence="3" id="KW-1185">Reference proteome</keyword>
<proteinExistence type="predicted"/>
<sequence>MKAISARWAVSFADLCLLLLGFLILAQAKPDRAKLAAGMPDAPSAPPPEAAQLIAGRLFEPGEALLTQAGRAQIAAFAARAGTGSKGARIRLESLGADRATSRLDAWELAAARAAAVARALVSDGIGEERILLAIDRTEGRPQRLSLVAE</sequence>
<accession>A0ABT8YDY5</accession>
<evidence type="ECO:0000313" key="3">
    <source>
        <dbReference type="Proteomes" id="UP001169764"/>
    </source>
</evidence>
<name>A0ABT8YDY5_9SPHN</name>
<dbReference type="Gene3D" id="3.30.1330.60">
    <property type="entry name" value="OmpA-like domain"/>
    <property type="match status" value="1"/>
</dbReference>
<dbReference type="InterPro" id="IPR006665">
    <property type="entry name" value="OmpA-like"/>
</dbReference>
<dbReference type="RefSeq" id="WP_303546226.1">
    <property type="nucleotide sequence ID" value="NZ_JAUOTP010000011.1"/>
</dbReference>
<protein>
    <submittedName>
        <fullName evidence="2">OmpA family protein</fullName>
    </submittedName>
</protein>
<dbReference type="SUPFAM" id="SSF103088">
    <property type="entry name" value="OmpA-like"/>
    <property type="match status" value="1"/>
</dbReference>
<evidence type="ECO:0000259" key="1">
    <source>
        <dbReference type="Pfam" id="PF00691"/>
    </source>
</evidence>
<dbReference type="InterPro" id="IPR036737">
    <property type="entry name" value="OmpA-like_sf"/>
</dbReference>
<dbReference type="EMBL" id="JAUOTP010000011">
    <property type="protein sequence ID" value="MDO6416557.1"/>
    <property type="molecule type" value="Genomic_DNA"/>
</dbReference>
<reference evidence="2" key="1">
    <citation type="submission" date="2023-07" db="EMBL/GenBank/DDBJ databases">
        <authorList>
            <person name="Kim M."/>
        </authorList>
    </citation>
    <scope>NUCLEOTIDE SEQUENCE</scope>
    <source>
        <strain evidence="2">BIUV-7</strain>
    </source>
</reference>
<comment type="caution">
    <text evidence="2">The sequence shown here is derived from an EMBL/GenBank/DDBJ whole genome shotgun (WGS) entry which is preliminary data.</text>
</comment>
<evidence type="ECO:0000313" key="2">
    <source>
        <dbReference type="EMBL" id="MDO6416557.1"/>
    </source>
</evidence>
<dbReference type="Pfam" id="PF00691">
    <property type="entry name" value="OmpA"/>
    <property type="match status" value="1"/>
</dbReference>
<gene>
    <name evidence="2" type="ORF">Q4F19_19395</name>
</gene>
<feature type="domain" description="OmpA-like" evidence="1">
    <location>
        <begin position="58"/>
        <end position="133"/>
    </location>
</feature>
<dbReference type="Proteomes" id="UP001169764">
    <property type="component" value="Unassembled WGS sequence"/>
</dbReference>
<organism evidence="2 3">
    <name type="scientific">Sphingomonas natans</name>
    <dbReference type="NCBI Taxonomy" id="3063330"/>
    <lineage>
        <taxon>Bacteria</taxon>
        <taxon>Pseudomonadati</taxon>
        <taxon>Pseudomonadota</taxon>
        <taxon>Alphaproteobacteria</taxon>
        <taxon>Sphingomonadales</taxon>
        <taxon>Sphingomonadaceae</taxon>
        <taxon>Sphingomonas</taxon>
    </lineage>
</organism>